<gene>
    <name evidence="9" type="ORF">JC965_24160</name>
    <name evidence="10" type="ORF">JC965_24310</name>
</gene>
<accession>A0A7T3X2I6</accession>
<dbReference type="InterPro" id="IPR029063">
    <property type="entry name" value="SAM-dependent_MTases_sf"/>
</dbReference>
<feature type="domain" description="DNA methylase adenine-specific" evidence="8">
    <location>
        <begin position="23"/>
        <end position="115"/>
    </location>
</feature>
<organism evidence="9">
    <name type="scientific">Aeromonas caviae</name>
    <name type="common">Aeromonas punctata</name>
    <dbReference type="NCBI Taxonomy" id="648"/>
    <lineage>
        <taxon>Bacteria</taxon>
        <taxon>Pseudomonadati</taxon>
        <taxon>Pseudomonadota</taxon>
        <taxon>Gammaproteobacteria</taxon>
        <taxon>Aeromonadales</taxon>
        <taxon>Aeromonadaceae</taxon>
        <taxon>Aeromonas</taxon>
    </lineage>
</organism>
<dbReference type="GO" id="GO:0003677">
    <property type="term" value="F:DNA binding"/>
    <property type="evidence" value="ECO:0007669"/>
    <property type="project" value="InterPro"/>
</dbReference>
<dbReference type="EC" id="2.1.1.72" evidence="2"/>
<evidence type="ECO:0000256" key="7">
    <source>
        <dbReference type="ARBA" id="ARBA00047942"/>
    </source>
</evidence>
<dbReference type="GO" id="GO:0009007">
    <property type="term" value="F:site-specific DNA-methyltransferase (adenine-specific) activity"/>
    <property type="evidence" value="ECO:0007669"/>
    <property type="project" value="UniProtKB-EC"/>
</dbReference>
<dbReference type="EMBL" id="CP065937">
    <property type="protein sequence ID" value="QQA60885.1"/>
    <property type="molecule type" value="Genomic_DNA"/>
</dbReference>
<dbReference type="InterPro" id="IPR002052">
    <property type="entry name" value="DNA_methylase_N6_adenine_CS"/>
</dbReference>
<dbReference type="GO" id="GO:0009307">
    <property type="term" value="P:DNA restriction-modification system"/>
    <property type="evidence" value="ECO:0007669"/>
    <property type="project" value="UniProtKB-KW"/>
</dbReference>
<evidence type="ECO:0000256" key="4">
    <source>
        <dbReference type="ARBA" id="ARBA00022679"/>
    </source>
</evidence>
<comment type="similarity">
    <text evidence="1">Belongs to the N(4)/N(6)-methyltransferase family.</text>
</comment>
<reference evidence="9" key="1">
    <citation type="submission" date="2020-12" db="EMBL/GenBank/DDBJ databases">
        <title>GES Beta-lactamases isolated from hospital effluents in Brazil.</title>
        <authorList>
            <person name="Conte D."/>
            <person name="Mesa D."/>
            <person name="Palmeiro J.K."/>
            <person name="Dalla-Costa L.M."/>
        </authorList>
    </citation>
    <scope>NUCLEOTIDE SEQUENCE [LARGE SCALE GENOMIC DNA]</scope>
    <source>
        <strain evidence="9">Aero21</strain>
    </source>
</reference>
<dbReference type="InterPro" id="IPR003356">
    <property type="entry name" value="DNA_methylase_A-5"/>
</dbReference>
<evidence type="ECO:0000313" key="10">
    <source>
        <dbReference type="EMBL" id="QQA60885.1"/>
    </source>
</evidence>
<evidence type="ECO:0000256" key="5">
    <source>
        <dbReference type="ARBA" id="ARBA00022691"/>
    </source>
</evidence>
<evidence type="ECO:0000256" key="3">
    <source>
        <dbReference type="ARBA" id="ARBA00022603"/>
    </source>
</evidence>
<dbReference type="Pfam" id="PF02384">
    <property type="entry name" value="N6_Mtase"/>
    <property type="match status" value="1"/>
</dbReference>
<keyword evidence="5" id="KW-0949">S-adenosyl-L-methionine</keyword>
<dbReference type="PANTHER" id="PTHR42933">
    <property type="entry name" value="SLR6095 PROTEIN"/>
    <property type="match status" value="1"/>
</dbReference>
<dbReference type="GO" id="GO:0008170">
    <property type="term" value="F:N-methyltransferase activity"/>
    <property type="evidence" value="ECO:0007669"/>
    <property type="project" value="InterPro"/>
</dbReference>
<evidence type="ECO:0000313" key="9">
    <source>
        <dbReference type="EMBL" id="QQA60863.1"/>
    </source>
</evidence>
<keyword evidence="3 9" id="KW-0489">Methyltransferase</keyword>
<sequence length="144" mass="15735">MRLTTSLVFAGDDEALGKPGIVRSIYDPTAGTGGFLSCGMEYLHELNPAARLATFGQELNPESYAICKADMLIKGQEISNIKLGNTLSDDQLPYKTFDYCLSNPPFGVDWKKVEKQVRDEASKLGFNGRFGPGLPVYLTAPCCF</sequence>
<dbReference type="PRINTS" id="PR00507">
    <property type="entry name" value="N12N6MTFRASE"/>
</dbReference>
<dbReference type="PANTHER" id="PTHR42933:SF3">
    <property type="entry name" value="TYPE I RESTRICTION ENZYME MJAVIII METHYLASE SUBUNIT"/>
    <property type="match status" value="1"/>
</dbReference>
<comment type="catalytic activity">
    <reaction evidence="7">
        <text>a 2'-deoxyadenosine in DNA + S-adenosyl-L-methionine = an N(6)-methyl-2'-deoxyadenosine in DNA + S-adenosyl-L-homocysteine + H(+)</text>
        <dbReference type="Rhea" id="RHEA:15197"/>
        <dbReference type="Rhea" id="RHEA-COMP:12418"/>
        <dbReference type="Rhea" id="RHEA-COMP:12419"/>
        <dbReference type="ChEBI" id="CHEBI:15378"/>
        <dbReference type="ChEBI" id="CHEBI:57856"/>
        <dbReference type="ChEBI" id="CHEBI:59789"/>
        <dbReference type="ChEBI" id="CHEBI:90615"/>
        <dbReference type="ChEBI" id="CHEBI:90616"/>
        <dbReference type="EC" id="2.1.1.72"/>
    </reaction>
</comment>
<dbReference type="PROSITE" id="PS00092">
    <property type="entry name" value="N6_MTASE"/>
    <property type="match status" value="1"/>
</dbReference>
<dbReference type="EMBL" id="CP065937">
    <property type="protein sequence ID" value="QQA60863.1"/>
    <property type="molecule type" value="Genomic_DNA"/>
</dbReference>
<evidence type="ECO:0000256" key="6">
    <source>
        <dbReference type="ARBA" id="ARBA00022747"/>
    </source>
</evidence>
<dbReference type="SUPFAM" id="SSF53335">
    <property type="entry name" value="S-adenosyl-L-methionine-dependent methyltransferases"/>
    <property type="match status" value="1"/>
</dbReference>
<keyword evidence="4" id="KW-0808">Transferase</keyword>
<evidence type="ECO:0000259" key="8">
    <source>
        <dbReference type="Pfam" id="PF02384"/>
    </source>
</evidence>
<protein>
    <recommendedName>
        <fullName evidence="2">site-specific DNA-methyltransferase (adenine-specific)</fullName>
        <ecNumber evidence="2">2.1.1.72</ecNumber>
    </recommendedName>
</protein>
<dbReference type="GO" id="GO:0032259">
    <property type="term" value="P:methylation"/>
    <property type="evidence" value="ECO:0007669"/>
    <property type="project" value="UniProtKB-KW"/>
</dbReference>
<proteinExistence type="inferred from homology"/>
<keyword evidence="6" id="KW-0680">Restriction system</keyword>
<evidence type="ECO:0000256" key="2">
    <source>
        <dbReference type="ARBA" id="ARBA00011900"/>
    </source>
</evidence>
<name>A0A7T3X2I6_AERCA</name>
<dbReference type="Gene3D" id="3.40.50.150">
    <property type="entry name" value="Vaccinia Virus protein VP39"/>
    <property type="match status" value="1"/>
</dbReference>
<evidence type="ECO:0000256" key="1">
    <source>
        <dbReference type="ARBA" id="ARBA00006594"/>
    </source>
</evidence>
<dbReference type="InterPro" id="IPR051537">
    <property type="entry name" value="DNA_Adenine_Mtase"/>
</dbReference>
<dbReference type="AlphaFoldDB" id="A0A7T3X2I6"/>